<evidence type="ECO:0000313" key="1">
    <source>
        <dbReference type="EMBL" id="KOM31910.1"/>
    </source>
</evidence>
<protein>
    <submittedName>
        <fullName evidence="1">Uncharacterized protein</fullName>
    </submittedName>
</protein>
<reference evidence="2" key="1">
    <citation type="journal article" date="2015" name="Proc. Natl. Acad. Sci. U.S.A.">
        <title>Genome sequencing of adzuki bean (Vigna angularis) provides insight into high starch and low fat accumulation and domestication.</title>
        <authorList>
            <person name="Yang K."/>
            <person name="Tian Z."/>
            <person name="Chen C."/>
            <person name="Luo L."/>
            <person name="Zhao B."/>
            <person name="Wang Z."/>
            <person name="Yu L."/>
            <person name="Li Y."/>
            <person name="Sun Y."/>
            <person name="Li W."/>
            <person name="Chen Y."/>
            <person name="Li Y."/>
            <person name="Zhang Y."/>
            <person name="Ai D."/>
            <person name="Zhao J."/>
            <person name="Shang C."/>
            <person name="Ma Y."/>
            <person name="Wu B."/>
            <person name="Wang M."/>
            <person name="Gao L."/>
            <person name="Sun D."/>
            <person name="Zhang P."/>
            <person name="Guo F."/>
            <person name="Wang W."/>
            <person name="Li Y."/>
            <person name="Wang J."/>
            <person name="Varshney R.K."/>
            <person name="Wang J."/>
            <person name="Ling H.Q."/>
            <person name="Wan P."/>
        </authorList>
    </citation>
    <scope>NUCLEOTIDE SEQUENCE</scope>
    <source>
        <strain evidence="2">cv. Jingnong 6</strain>
    </source>
</reference>
<dbReference type="Gramene" id="KOM31910">
    <property type="protein sequence ID" value="KOM31910"/>
    <property type="gene ID" value="LR48_Vigan01g146600"/>
</dbReference>
<organism evidence="1 2">
    <name type="scientific">Phaseolus angularis</name>
    <name type="common">Azuki bean</name>
    <name type="synonym">Vigna angularis</name>
    <dbReference type="NCBI Taxonomy" id="3914"/>
    <lineage>
        <taxon>Eukaryota</taxon>
        <taxon>Viridiplantae</taxon>
        <taxon>Streptophyta</taxon>
        <taxon>Embryophyta</taxon>
        <taxon>Tracheophyta</taxon>
        <taxon>Spermatophyta</taxon>
        <taxon>Magnoliopsida</taxon>
        <taxon>eudicotyledons</taxon>
        <taxon>Gunneridae</taxon>
        <taxon>Pentapetalae</taxon>
        <taxon>rosids</taxon>
        <taxon>fabids</taxon>
        <taxon>Fabales</taxon>
        <taxon>Fabaceae</taxon>
        <taxon>Papilionoideae</taxon>
        <taxon>50 kb inversion clade</taxon>
        <taxon>NPAAA clade</taxon>
        <taxon>indigoferoid/millettioid clade</taxon>
        <taxon>Phaseoleae</taxon>
        <taxon>Vigna</taxon>
    </lineage>
</organism>
<dbReference type="AlphaFoldDB" id="A0A0L9TMX4"/>
<sequence>MCSSLLHDGASTHIPALFRACCSGGRVCCRCSQCIQALLLEWRRLIDCCCFYLQLDSSHGSVLPEAHCFCCRDISAVIRELLLMEVLNVGKLQLLGCFSSSPHAKSGCGFSLGRVACCCNGEPRAWTCAEAAGSAGRSP</sequence>
<accession>A0A0L9TMX4</accession>
<name>A0A0L9TMX4_PHAAN</name>
<gene>
    <name evidence="1" type="ORF">LR48_Vigan01g146600</name>
</gene>
<dbReference type="Proteomes" id="UP000053144">
    <property type="component" value="Chromosome 1"/>
</dbReference>
<dbReference type="EMBL" id="CM003371">
    <property type="protein sequence ID" value="KOM31910.1"/>
    <property type="molecule type" value="Genomic_DNA"/>
</dbReference>
<evidence type="ECO:0000313" key="2">
    <source>
        <dbReference type="Proteomes" id="UP000053144"/>
    </source>
</evidence>
<proteinExistence type="predicted"/>